<dbReference type="Proteomes" id="UP000030764">
    <property type="component" value="Unassembled WGS sequence"/>
</dbReference>
<sequence>MELRTFLYHFDSSSFQVQDDPWFEMLDAMWLDVKMKLVLHARRNINPLLAECNCSNETEHGSRRQKEGLLWNKNHCSGRALAKPRHDSLQRSKTKAPNYSRIHVGYPVPP</sequence>
<accession>A0A085M3I2</accession>
<reference evidence="1 2" key="1">
    <citation type="journal article" date="2014" name="Nat. Genet.">
        <title>Genome and transcriptome of the porcine whipworm Trichuris suis.</title>
        <authorList>
            <person name="Jex A.R."/>
            <person name="Nejsum P."/>
            <person name="Schwarz E.M."/>
            <person name="Hu L."/>
            <person name="Young N.D."/>
            <person name="Hall R.S."/>
            <person name="Korhonen P.K."/>
            <person name="Liao S."/>
            <person name="Thamsborg S."/>
            <person name="Xia J."/>
            <person name="Xu P."/>
            <person name="Wang S."/>
            <person name="Scheerlinck J.P."/>
            <person name="Hofmann A."/>
            <person name="Sternberg P.W."/>
            <person name="Wang J."/>
            <person name="Gasser R.B."/>
        </authorList>
    </citation>
    <scope>NUCLEOTIDE SEQUENCE [LARGE SCALE GENOMIC DNA]</scope>
    <source>
        <strain evidence="1">DCEP-RM93M</strain>
    </source>
</reference>
<evidence type="ECO:0000313" key="2">
    <source>
        <dbReference type="Proteomes" id="UP000030764"/>
    </source>
</evidence>
<protein>
    <submittedName>
        <fullName evidence="1">Uncharacterized protein</fullName>
    </submittedName>
</protein>
<dbReference type="EMBL" id="KL363235">
    <property type="protein sequence ID" value="KFD51778.1"/>
    <property type="molecule type" value="Genomic_DNA"/>
</dbReference>
<organism evidence="1 2">
    <name type="scientific">Trichuris suis</name>
    <name type="common">pig whipworm</name>
    <dbReference type="NCBI Taxonomy" id="68888"/>
    <lineage>
        <taxon>Eukaryota</taxon>
        <taxon>Metazoa</taxon>
        <taxon>Ecdysozoa</taxon>
        <taxon>Nematoda</taxon>
        <taxon>Enoplea</taxon>
        <taxon>Dorylaimia</taxon>
        <taxon>Trichinellida</taxon>
        <taxon>Trichuridae</taxon>
        <taxon>Trichuris</taxon>
    </lineage>
</organism>
<proteinExistence type="predicted"/>
<keyword evidence="2" id="KW-1185">Reference proteome</keyword>
<gene>
    <name evidence="1" type="ORF">M513_07305</name>
</gene>
<evidence type="ECO:0000313" key="1">
    <source>
        <dbReference type="EMBL" id="KFD51778.1"/>
    </source>
</evidence>
<name>A0A085M3I2_9BILA</name>
<dbReference type="AlphaFoldDB" id="A0A085M3I2"/>